<comment type="catalytic activity">
    <reaction evidence="3">
        <text>a sn-glycero-3-phosphodiester + H2O = an alcohol + sn-glycerol 3-phosphate + H(+)</text>
        <dbReference type="Rhea" id="RHEA:12969"/>
        <dbReference type="ChEBI" id="CHEBI:15377"/>
        <dbReference type="ChEBI" id="CHEBI:15378"/>
        <dbReference type="ChEBI" id="CHEBI:30879"/>
        <dbReference type="ChEBI" id="CHEBI:57597"/>
        <dbReference type="ChEBI" id="CHEBI:83408"/>
        <dbReference type="EC" id="3.1.4.46"/>
    </reaction>
</comment>
<evidence type="ECO:0000313" key="5">
    <source>
        <dbReference type="EMBL" id="MBA0659590.1"/>
    </source>
</evidence>
<dbReference type="SUPFAM" id="SSF51695">
    <property type="entry name" value="PLC-like phosphodiesterases"/>
    <property type="match status" value="1"/>
</dbReference>
<evidence type="ECO:0000256" key="3">
    <source>
        <dbReference type="ARBA" id="ARBA00047512"/>
    </source>
</evidence>
<comment type="caution">
    <text evidence="5">The sequence shown here is derived from an EMBL/GenBank/DDBJ whole genome shotgun (WGS) entry which is preliminary data.</text>
</comment>
<dbReference type="PROSITE" id="PS51704">
    <property type="entry name" value="GP_PDE"/>
    <property type="match status" value="1"/>
</dbReference>
<dbReference type="CDD" id="cd08556">
    <property type="entry name" value="GDPD"/>
    <property type="match status" value="1"/>
</dbReference>
<dbReference type="Proteomes" id="UP000593573">
    <property type="component" value="Unassembled WGS sequence"/>
</dbReference>
<accession>A0A7J8VAK9</accession>
<dbReference type="InterPro" id="IPR017946">
    <property type="entry name" value="PLC-like_Pdiesterase_TIM-brl"/>
</dbReference>
<dbReference type="PANTHER" id="PTHR47449:SF2">
    <property type="entry name" value="GLYCEROPHOSPHODIESTER PHOSPHODIESTERASE GDPD4"/>
    <property type="match status" value="1"/>
</dbReference>
<evidence type="ECO:0000259" key="4">
    <source>
        <dbReference type="PROSITE" id="PS51704"/>
    </source>
</evidence>
<dbReference type="PANTHER" id="PTHR47449">
    <property type="entry name" value="GLYCEROPHOSPHODIESTER PHOSPHODIESTERASE GDPD4"/>
    <property type="match status" value="1"/>
</dbReference>
<feature type="domain" description="GP-PDE" evidence="4">
    <location>
        <begin position="21"/>
        <end position="197"/>
    </location>
</feature>
<reference evidence="5 6" key="1">
    <citation type="journal article" date="2019" name="Genome Biol. Evol.">
        <title>Insights into the evolution of the New World diploid cottons (Gossypium, subgenus Houzingenia) based on genome sequencing.</title>
        <authorList>
            <person name="Grover C.E."/>
            <person name="Arick M.A. 2nd"/>
            <person name="Thrash A."/>
            <person name="Conover J.L."/>
            <person name="Sanders W.S."/>
            <person name="Peterson D.G."/>
            <person name="Frelichowski J.E."/>
            <person name="Scheffler J.A."/>
            <person name="Scheffler B.E."/>
            <person name="Wendel J.F."/>
        </authorList>
    </citation>
    <scope>NUCLEOTIDE SEQUENCE [LARGE SCALE GENOMIC DNA]</scope>
    <source>
        <strain evidence="5">57</strain>
        <tissue evidence="5">Leaf</tissue>
    </source>
</reference>
<dbReference type="InterPro" id="IPR044236">
    <property type="entry name" value="GDPD4"/>
</dbReference>
<dbReference type="AlphaFoldDB" id="A0A7J8VAK9"/>
<evidence type="ECO:0000313" key="6">
    <source>
        <dbReference type="Proteomes" id="UP000593573"/>
    </source>
</evidence>
<dbReference type="Pfam" id="PF03009">
    <property type="entry name" value="GDPD"/>
    <property type="match status" value="1"/>
</dbReference>
<proteinExistence type="predicted"/>
<evidence type="ECO:0000256" key="1">
    <source>
        <dbReference type="ARBA" id="ARBA00012247"/>
    </source>
</evidence>
<evidence type="ECO:0000256" key="2">
    <source>
        <dbReference type="ARBA" id="ARBA00022798"/>
    </source>
</evidence>
<dbReference type="EC" id="3.1.4.46" evidence="1"/>
<dbReference type="Gene3D" id="3.20.20.190">
    <property type="entry name" value="Phosphatidylinositol (PI) phosphodiesterase"/>
    <property type="match status" value="1"/>
</dbReference>
<dbReference type="GO" id="GO:0006629">
    <property type="term" value="P:lipid metabolic process"/>
    <property type="evidence" value="ECO:0007669"/>
    <property type="project" value="InterPro"/>
</dbReference>
<dbReference type="EMBL" id="JABFAB010000009">
    <property type="protein sequence ID" value="MBA0659590.1"/>
    <property type="molecule type" value="Genomic_DNA"/>
</dbReference>
<keyword evidence="6" id="KW-1185">Reference proteome</keyword>
<protein>
    <recommendedName>
        <fullName evidence="1">glycerophosphodiester phosphodiesterase</fullName>
        <ecNumber evidence="1">3.1.4.46</ecNumber>
    </recommendedName>
</protein>
<name>A0A7J8VAK9_9ROSI</name>
<gene>
    <name evidence="5" type="ORF">Goklo_011707</name>
</gene>
<dbReference type="InterPro" id="IPR030395">
    <property type="entry name" value="GP_PDE_dom"/>
</dbReference>
<dbReference type="GO" id="GO:0008889">
    <property type="term" value="F:glycerophosphodiester phosphodiesterase activity"/>
    <property type="evidence" value="ECO:0007669"/>
    <property type="project" value="UniProtKB-EC"/>
</dbReference>
<dbReference type="GO" id="GO:0006071">
    <property type="term" value="P:glycerol metabolic process"/>
    <property type="evidence" value="ECO:0007669"/>
    <property type="project" value="UniProtKB-KW"/>
</dbReference>
<keyword evidence="2" id="KW-0319">Glycerol metabolism</keyword>
<dbReference type="OrthoDB" id="1058301at2759"/>
<organism evidence="5 6">
    <name type="scientific">Gossypium klotzschianum</name>
    <dbReference type="NCBI Taxonomy" id="34286"/>
    <lineage>
        <taxon>Eukaryota</taxon>
        <taxon>Viridiplantae</taxon>
        <taxon>Streptophyta</taxon>
        <taxon>Embryophyta</taxon>
        <taxon>Tracheophyta</taxon>
        <taxon>Spermatophyta</taxon>
        <taxon>Magnoliopsida</taxon>
        <taxon>eudicotyledons</taxon>
        <taxon>Gunneridae</taxon>
        <taxon>Pentapetalae</taxon>
        <taxon>rosids</taxon>
        <taxon>malvids</taxon>
        <taxon>Malvales</taxon>
        <taxon>Malvaceae</taxon>
        <taxon>Malvoideae</taxon>
        <taxon>Gossypium</taxon>
    </lineage>
</organism>
<sequence length="197" mass="21811">MILFSILQTKLRKCGWLNNPPLVCAHGGDSTNAFPNTMSAYSIALHSQVDCIEIDVSRSSDGVLFALHDRYFHLSTNLVFCPASLLQTYVAAVWRLDFYITQAGICSGYLLKELDVYHQSGNSKIPTIEDALKLISASVRQVILDAKVGPPSYEKGLANDILSTVEKMQCKNCLIWAKSDSLVRDIIKLSSDVAVRR</sequence>